<feature type="compositionally biased region" description="Basic and acidic residues" evidence="1">
    <location>
        <begin position="172"/>
        <end position="227"/>
    </location>
</feature>
<feature type="compositionally biased region" description="Basic residues" evidence="1">
    <location>
        <begin position="161"/>
        <end position="171"/>
    </location>
</feature>
<feature type="compositionally biased region" description="Basic and acidic residues" evidence="1">
    <location>
        <begin position="437"/>
        <end position="457"/>
    </location>
</feature>
<evidence type="ECO:0000313" key="2">
    <source>
        <dbReference type="EMBL" id="CAA9307138.1"/>
    </source>
</evidence>
<dbReference type="EMBL" id="CADCTX010000215">
    <property type="protein sequence ID" value="CAA9307138.1"/>
    <property type="molecule type" value="Genomic_DNA"/>
</dbReference>
<gene>
    <name evidence="2" type="ORF">AVDCRST_MAG40-750</name>
</gene>
<reference evidence="2" key="1">
    <citation type="submission" date="2020-02" db="EMBL/GenBank/DDBJ databases">
        <authorList>
            <person name="Meier V. D."/>
        </authorList>
    </citation>
    <scope>NUCLEOTIDE SEQUENCE</scope>
    <source>
        <strain evidence="2">AVDCRST_MAG40</strain>
    </source>
</reference>
<feature type="compositionally biased region" description="Basic residues" evidence="1">
    <location>
        <begin position="351"/>
        <end position="364"/>
    </location>
</feature>
<evidence type="ECO:0000256" key="1">
    <source>
        <dbReference type="SAM" id="MobiDB-lite"/>
    </source>
</evidence>
<feature type="non-terminal residue" evidence="2">
    <location>
        <position position="517"/>
    </location>
</feature>
<dbReference type="AlphaFoldDB" id="A0A6J4KJV5"/>
<sequence length="517" mass="57531">DEYSLVLPPPTGAARGDGGRRGGGGAGLHRSRRVAAGRAHARDGVQDRPGDPRRPRLRVRAAAQHAVDVLQPQLDHHRRAGRAHPRQRLVRQRALARDPPPHLDGELRLGGRGHERALDRDVRRGRQGEPHDRHRHPEHEPHQGGHARRAAHAARLVLLRPHGHVRRRAARDRRAGRAEPARDARLGVQVHRERAQDRAHHAPRQGEDGLRAHDEGGRRRDPGEHVHQRARLPGHGHGGGAHARGPALPGGDRGGRPRHQLRPLLARVGLPGELLDDQRGLAREHLRHRELVGPRPRRVVPDARAALQLDRRERRRVERLRDAGRDVPVVRPRRPAPLGISRGSADELQHRPAHHGPRRRAARLHRYDRGRDEGERERGRAAPQVPAAPLRAERRLAPERLPLLPPRRDVHDQGGGAGRPRPHGRGDRAHQPAPAARLRDAEADRRWYGGRGADGDPQRAALRVRRRVQAPPGPHPPRRLHGGPPLQADERAVQGAVPDPVAADRQQPAAHAEPRLL</sequence>
<feature type="region of interest" description="Disordered" evidence="1">
    <location>
        <begin position="329"/>
        <end position="517"/>
    </location>
</feature>
<feature type="compositionally biased region" description="Basic and acidic residues" evidence="1">
    <location>
        <begin position="95"/>
        <end position="143"/>
    </location>
</feature>
<feature type="region of interest" description="Disordered" evidence="1">
    <location>
        <begin position="1"/>
        <end position="259"/>
    </location>
</feature>
<feature type="compositionally biased region" description="Basic and acidic residues" evidence="1">
    <location>
        <begin position="40"/>
        <end position="54"/>
    </location>
</feature>
<name>A0A6J4KJV5_9BACT</name>
<accession>A0A6J4KJV5</accession>
<feature type="non-terminal residue" evidence="2">
    <location>
        <position position="1"/>
    </location>
</feature>
<protein>
    <submittedName>
        <fullName evidence="2">SusD, outer membrane protein</fullName>
    </submittedName>
</protein>
<proteinExistence type="predicted"/>
<organism evidence="2">
    <name type="scientific">uncultured Gemmatimonadaceae bacterium</name>
    <dbReference type="NCBI Taxonomy" id="246130"/>
    <lineage>
        <taxon>Bacteria</taxon>
        <taxon>Pseudomonadati</taxon>
        <taxon>Gemmatimonadota</taxon>
        <taxon>Gemmatimonadia</taxon>
        <taxon>Gemmatimonadales</taxon>
        <taxon>Gemmatimonadaceae</taxon>
        <taxon>environmental samples</taxon>
    </lineage>
</organism>
<feature type="compositionally biased region" description="Basic and acidic residues" evidence="1">
    <location>
        <begin position="365"/>
        <end position="380"/>
    </location>
</feature>
<feature type="compositionally biased region" description="Basic residues" evidence="1">
    <location>
        <begin position="76"/>
        <end position="91"/>
    </location>
</feature>